<dbReference type="Gene3D" id="1.10.150.870">
    <property type="match status" value="1"/>
</dbReference>
<comment type="subcellular location">
    <subcellularLocation>
        <location evidence="1 13">Cytoplasm</location>
    </subcellularLocation>
</comment>
<dbReference type="CDD" id="cd04485">
    <property type="entry name" value="DnaE_OBF"/>
    <property type="match status" value="1"/>
</dbReference>
<evidence type="ECO:0000256" key="13">
    <source>
        <dbReference type="HAMAP-Rule" id="MF_01902"/>
    </source>
</evidence>
<accession>A0A6P1TCP1</accession>
<dbReference type="GO" id="GO:0006260">
    <property type="term" value="P:DNA replication"/>
    <property type="evidence" value="ECO:0007669"/>
    <property type="project" value="UniProtKB-KW"/>
</dbReference>
<evidence type="ECO:0000256" key="8">
    <source>
        <dbReference type="ARBA" id="ARBA00022705"/>
    </source>
</evidence>
<feature type="domain" description="Polymerase/histidinol phosphatase N-terminal" evidence="14">
    <location>
        <begin position="4"/>
        <end position="76"/>
    </location>
</feature>
<evidence type="ECO:0000256" key="3">
    <source>
        <dbReference type="ARBA" id="ARBA00012417"/>
    </source>
</evidence>
<dbReference type="Pfam" id="PF07733">
    <property type="entry name" value="DNA_pol3_alpha"/>
    <property type="match status" value="1"/>
</dbReference>
<dbReference type="NCBIfam" id="TIGR00594">
    <property type="entry name" value="polc"/>
    <property type="match status" value="1"/>
</dbReference>
<dbReference type="PANTHER" id="PTHR32294">
    <property type="entry name" value="DNA POLYMERASE III SUBUNIT ALPHA"/>
    <property type="match status" value="1"/>
</dbReference>
<comment type="similarity">
    <text evidence="2 13">Belongs to the DNA polymerase type-C family. DnaE2 subfamily.</text>
</comment>
<dbReference type="InterPro" id="IPR004365">
    <property type="entry name" value="NA-bd_OB_tRNA"/>
</dbReference>
<evidence type="ECO:0000256" key="5">
    <source>
        <dbReference type="ARBA" id="ARBA00022490"/>
    </source>
</evidence>
<dbReference type="AlphaFoldDB" id="A0A6P1TCP1"/>
<dbReference type="InterPro" id="IPR040982">
    <property type="entry name" value="DNA_pol3_finger"/>
</dbReference>
<dbReference type="PANTHER" id="PTHR32294:SF4">
    <property type="entry name" value="ERROR-PRONE DNA POLYMERASE"/>
    <property type="match status" value="1"/>
</dbReference>
<dbReference type="CDD" id="cd07434">
    <property type="entry name" value="PHP_PolIIIA_DnaE2"/>
    <property type="match status" value="1"/>
</dbReference>
<comment type="catalytic activity">
    <reaction evidence="12 13">
        <text>DNA(n) + a 2'-deoxyribonucleoside 5'-triphosphate = DNA(n+1) + diphosphate</text>
        <dbReference type="Rhea" id="RHEA:22508"/>
        <dbReference type="Rhea" id="RHEA-COMP:17339"/>
        <dbReference type="Rhea" id="RHEA-COMP:17340"/>
        <dbReference type="ChEBI" id="CHEBI:33019"/>
        <dbReference type="ChEBI" id="CHEBI:61560"/>
        <dbReference type="ChEBI" id="CHEBI:173112"/>
        <dbReference type="EC" id="2.7.7.7"/>
    </reaction>
</comment>
<dbReference type="Pfam" id="PF02811">
    <property type="entry name" value="PHP"/>
    <property type="match status" value="1"/>
</dbReference>
<dbReference type="InterPro" id="IPR003141">
    <property type="entry name" value="Pol/His_phosphatase_N"/>
</dbReference>
<dbReference type="Pfam" id="PF14579">
    <property type="entry name" value="HHH_6"/>
    <property type="match status" value="1"/>
</dbReference>
<dbReference type="InterPro" id="IPR004805">
    <property type="entry name" value="DnaE2/DnaE/PolC"/>
</dbReference>
<keyword evidence="8 13" id="KW-0235">DNA replication</keyword>
<proteinExistence type="inferred from homology"/>
<dbReference type="NCBIfam" id="NF004225">
    <property type="entry name" value="PRK05672.1"/>
    <property type="match status" value="1"/>
</dbReference>
<dbReference type="GO" id="GO:0003887">
    <property type="term" value="F:DNA-directed DNA polymerase activity"/>
    <property type="evidence" value="ECO:0007669"/>
    <property type="project" value="UniProtKB-UniRule"/>
</dbReference>
<dbReference type="GO" id="GO:0005737">
    <property type="term" value="C:cytoplasm"/>
    <property type="evidence" value="ECO:0007669"/>
    <property type="project" value="UniProtKB-SubCell"/>
</dbReference>
<dbReference type="InterPro" id="IPR016195">
    <property type="entry name" value="Pol/histidinol_Pase-like"/>
</dbReference>
<dbReference type="Proteomes" id="UP000464675">
    <property type="component" value="Chromosome"/>
</dbReference>
<dbReference type="InterPro" id="IPR029460">
    <property type="entry name" value="DNAPol_HHH"/>
</dbReference>
<keyword evidence="10 13" id="KW-0239">DNA-directed DNA polymerase</keyword>
<evidence type="ECO:0000256" key="11">
    <source>
        <dbReference type="ARBA" id="ARBA00023204"/>
    </source>
</evidence>
<keyword evidence="5 13" id="KW-0963">Cytoplasm</keyword>
<evidence type="ECO:0000256" key="6">
    <source>
        <dbReference type="ARBA" id="ARBA00022679"/>
    </source>
</evidence>
<evidence type="ECO:0000313" key="17">
    <source>
        <dbReference type="Proteomes" id="UP000464675"/>
    </source>
</evidence>
<evidence type="ECO:0000256" key="4">
    <source>
        <dbReference type="ARBA" id="ARBA00017273"/>
    </source>
</evidence>
<dbReference type="Pfam" id="PF17657">
    <property type="entry name" value="DNA_pol3_finger"/>
    <property type="match status" value="1"/>
</dbReference>
<dbReference type="GO" id="GO:0008408">
    <property type="term" value="F:3'-5' exonuclease activity"/>
    <property type="evidence" value="ECO:0007669"/>
    <property type="project" value="InterPro"/>
</dbReference>
<reference evidence="16 17" key="1">
    <citation type="submission" date="2020-01" db="EMBL/GenBank/DDBJ databases">
        <title>The possibility of degradation of plastic by Microbulbifer hydrolyticus IRE-31.</title>
        <authorList>
            <person name="Liu L."/>
        </authorList>
    </citation>
    <scope>NUCLEOTIDE SEQUENCE [LARGE SCALE GENOMIC DNA]</scope>
    <source>
        <strain evidence="16 17">IRE-31</strain>
    </source>
</reference>
<evidence type="ECO:0000313" key="15">
    <source>
        <dbReference type="EMBL" id="MBB5212731.1"/>
    </source>
</evidence>
<evidence type="ECO:0000256" key="12">
    <source>
        <dbReference type="ARBA" id="ARBA00049244"/>
    </source>
</evidence>
<organism evidence="15 18">
    <name type="scientific">Microbulbifer hydrolyticus</name>
    <dbReference type="NCBI Taxonomy" id="48074"/>
    <lineage>
        <taxon>Bacteria</taxon>
        <taxon>Pseudomonadati</taxon>
        <taxon>Pseudomonadota</taxon>
        <taxon>Gammaproteobacteria</taxon>
        <taxon>Cellvibrionales</taxon>
        <taxon>Microbulbiferaceae</taxon>
        <taxon>Microbulbifer</taxon>
    </lineage>
</organism>
<protein>
    <recommendedName>
        <fullName evidence="4 13">Error-prone DNA polymerase</fullName>
        <ecNumber evidence="3 13">2.7.7.7</ecNumber>
    </recommendedName>
</protein>
<dbReference type="OrthoDB" id="9803237at2"/>
<dbReference type="Gene3D" id="2.40.50.140">
    <property type="entry name" value="Nucleic acid-binding proteins"/>
    <property type="match status" value="1"/>
</dbReference>
<evidence type="ECO:0000256" key="1">
    <source>
        <dbReference type="ARBA" id="ARBA00004496"/>
    </source>
</evidence>
<dbReference type="InterPro" id="IPR004013">
    <property type="entry name" value="PHP_dom"/>
</dbReference>
<evidence type="ECO:0000256" key="7">
    <source>
        <dbReference type="ARBA" id="ARBA00022695"/>
    </source>
</evidence>
<evidence type="ECO:0000256" key="2">
    <source>
        <dbReference type="ARBA" id="ARBA00007391"/>
    </source>
</evidence>
<dbReference type="InterPro" id="IPR012340">
    <property type="entry name" value="NA-bd_OB-fold"/>
</dbReference>
<keyword evidence="7 13" id="KW-0548">Nucleotidyltransferase</keyword>
<keyword evidence="11 13" id="KW-0234">DNA repair</keyword>
<evidence type="ECO:0000313" key="18">
    <source>
        <dbReference type="Proteomes" id="UP000563601"/>
    </source>
</evidence>
<evidence type="ECO:0000256" key="9">
    <source>
        <dbReference type="ARBA" id="ARBA00022763"/>
    </source>
</evidence>
<dbReference type="GO" id="GO:0006281">
    <property type="term" value="P:DNA repair"/>
    <property type="evidence" value="ECO:0007669"/>
    <property type="project" value="UniProtKB-UniRule"/>
</dbReference>
<dbReference type="EC" id="2.7.7.7" evidence="3 13"/>
<dbReference type="HAMAP" id="MF_01902">
    <property type="entry name" value="DNApol_error_prone"/>
    <property type="match status" value="1"/>
</dbReference>
<evidence type="ECO:0000313" key="16">
    <source>
        <dbReference type="EMBL" id="QHQ38462.1"/>
    </source>
</evidence>
<keyword evidence="9 13" id="KW-0227">DNA damage</keyword>
<dbReference type="RefSeq" id="WP_161857796.1">
    <property type="nucleotide sequence ID" value="NZ_CP047491.1"/>
</dbReference>
<dbReference type="EMBL" id="JACHHR010000004">
    <property type="protein sequence ID" value="MBB5212731.1"/>
    <property type="molecule type" value="Genomic_DNA"/>
</dbReference>
<dbReference type="InterPro" id="IPR023073">
    <property type="entry name" value="DnaE2"/>
</dbReference>
<dbReference type="Proteomes" id="UP000563601">
    <property type="component" value="Unassembled WGS sequence"/>
</dbReference>
<gene>
    <name evidence="13" type="primary">dnaE2</name>
    <name evidence="16" type="synonym">dnaE</name>
    <name evidence="16" type="ORF">GTQ55_05280</name>
    <name evidence="15" type="ORF">HNQ53_002972</name>
</gene>
<keyword evidence="17" id="KW-1185">Reference proteome</keyword>
<reference evidence="15 18" key="2">
    <citation type="submission" date="2020-08" db="EMBL/GenBank/DDBJ databases">
        <title>Genomic Encyclopedia of Type Strains, Phase IV (KMG-IV): sequencing the most valuable type-strain genomes for metagenomic binning, comparative biology and taxonomic classification.</title>
        <authorList>
            <person name="Goeker M."/>
        </authorList>
    </citation>
    <scope>NUCLEOTIDE SEQUENCE [LARGE SCALE GENOMIC DNA]</scope>
    <source>
        <strain evidence="15 18">DSM 11525</strain>
    </source>
</reference>
<dbReference type="EMBL" id="CP047491">
    <property type="protein sequence ID" value="QHQ38462.1"/>
    <property type="molecule type" value="Genomic_DNA"/>
</dbReference>
<dbReference type="Pfam" id="PF01336">
    <property type="entry name" value="tRNA_anti-codon"/>
    <property type="match status" value="1"/>
</dbReference>
<dbReference type="InterPro" id="IPR011708">
    <property type="entry name" value="DNA_pol3_alpha_NTPase_dom"/>
</dbReference>
<name>A0A6P1TCP1_9GAMM</name>
<dbReference type="Gene3D" id="3.20.20.140">
    <property type="entry name" value="Metal-dependent hydrolases"/>
    <property type="match status" value="1"/>
</dbReference>
<keyword evidence="6 13" id="KW-0808">Transferase</keyword>
<sequence length="1040" mass="118755">MQYAELFCQSNFSFLQGASHPQELIATAHKLGYSAIAITDECSMAGVVRAYTEVEKLDTEGRQLKLICGSFFRLPEERQELVLLAPDKLAYSEICQLISTSRLRAEKGHYQTFLQDILDLCKHVLCLWLPTGASLELPTALRQQFDERLYIALNHRLLPGENLQLQKLLAFAESQQLPVVATNAVLMHNRSRKPLQDVLNANYHNCTLDQLGYRLEQNAERYLRTREEIAALYPRSAVENTIRIANRCSFSLKELQYQYPSEVLAPGKTARDHLRELVEAGIPIRWPNGPEQRIHAQIEYELTLIAELKYEYYFLTIYDIVQFARSQHILYQGRGSAANSVVCYCLFITEIDPHKIGLLFERFISRERNEPPDIDVDFEHERREEIIQYIYRKYGRERAGLAATKITYRFKSALRDIGKALGLGPATIERIQAGRAWWDTLEDFPQQMQQAGIPTDSIAGRILPTLLEQIYGFPRHLSQHVGGFVITELPLSQLVPIENAAMEDRTIVQWDKEDIEDLKLMKVDILALGMLTALRKSLTYMALYGKRMRLQDIPADDPAVYEMISRADTVGVFQIESRAQMSMLPRLQPRNFYELVIEIAIVRPGPIQGGMVHPYLRRKQKLEPVNYPHENLRPVLERTLGVPIFQEQVIKLSMVAAGFSGGEADALRRAMASWGKNGNLLQFREKLINGMLANGYQHSLAEQLFEQMKGFGSYGFPESHSASFGLLAYFSAWIKRHHPAAFYCGLLNSQPMGFYAPAQLVYDAQRHNVKILPLDINHSSWHHSLALPNRPGDTHQQIELKSDFKSELQAPAIRLGMRLIKGLAEETVEAVETARLQDRFLSLTDFSQRVDIPSRQSATLARANCFYSIAESRYHSTWQLLNSQLEQSTPLQHQPEVNQEDNIFSDYQSTGLTLQEHPVSVLRQQRRFTALTRACDLQDHRDGERVRVLGLVTCRQRPGTAAGVLFLTLEDESGVVNVVVWKQVQERYRKEILSGKILLIEGNLQISRDAKEQALAVIHLIGKRLEGITWKEIQPVRSFH</sequence>
<dbReference type="GO" id="GO:0003676">
    <property type="term" value="F:nucleic acid binding"/>
    <property type="evidence" value="ECO:0007669"/>
    <property type="project" value="InterPro"/>
</dbReference>
<dbReference type="SMART" id="SM00481">
    <property type="entry name" value="POLIIIAc"/>
    <property type="match status" value="1"/>
</dbReference>
<evidence type="ECO:0000259" key="14">
    <source>
        <dbReference type="SMART" id="SM00481"/>
    </source>
</evidence>
<comment type="function">
    <text evidence="13">DNA polymerase involved in damage-induced mutagenesis and translesion synthesis (TLS). It is not the major replicative DNA polymerase.</text>
</comment>
<evidence type="ECO:0000256" key="10">
    <source>
        <dbReference type="ARBA" id="ARBA00022932"/>
    </source>
</evidence>
<dbReference type="SUPFAM" id="SSF89550">
    <property type="entry name" value="PHP domain-like"/>
    <property type="match status" value="1"/>
</dbReference>